<organism evidence="2 3">
    <name type="scientific">Winogradskyella marincola</name>
    <dbReference type="NCBI Taxonomy" id="3037795"/>
    <lineage>
        <taxon>Bacteria</taxon>
        <taxon>Pseudomonadati</taxon>
        <taxon>Bacteroidota</taxon>
        <taxon>Flavobacteriia</taxon>
        <taxon>Flavobacteriales</taxon>
        <taxon>Flavobacteriaceae</taxon>
        <taxon>Winogradskyella</taxon>
    </lineage>
</organism>
<dbReference type="EMBL" id="JARSBN010000002">
    <property type="protein sequence ID" value="MDG4715162.1"/>
    <property type="molecule type" value="Genomic_DNA"/>
</dbReference>
<dbReference type="Proteomes" id="UP001529085">
    <property type="component" value="Unassembled WGS sequence"/>
</dbReference>
<dbReference type="RefSeq" id="WP_278004626.1">
    <property type="nucleotide sequence ID" value="NZ_JARSBN010000002.1"/>
</dbReference>
<evidence type="ECO:0000256" key="1">
    <source>
        <dbReference type="SAM" id="SignalP"/>
    </source>
</evidence>
<evidence type="ECO:0000313" key="2">
    <source>
        <dbReference type="EMBL" id="MDG4715162.1"/>
    </source>
</evidence>
<sequence>MKKTLLILSFILTFTFVSAQHTVGNVSLNFGDKVENNDGSLIHIAGVVDNTIYGLANKKKKYFLQSFDNATKKFQKSVLLDLEKINGNKVFIEDVAVIEDKAYVMASYYDKKNKQNKFIAKEILNNLKLGKTITLLTVDVKNKKNRGVFVFDTSYDNVNYFVSHVGIIEKEEKLTYKFSLLDKNLSSVLNDDYSMTFDDRKDLVFDFSDFAINEFGDVFISTTESYRDKKSKTTVNNITLHSYQAKNNYEKEELTINLSGKKALNCNLIETKDNSVHLIGFYSDLKSSGKAQSGLEGIFDIAADYKNQTITKKTFNEFTFDVKKTLIGERRAKKGKDLKPFYRNTHLIEKDNGGIMILSEYYLRVVGRSSGIGPLAFTPITYIANEIIVTSLNEDGTLQWSNVVPKEQQVTVQQMSIGLAGFASSGNVTVSASVMFPLTVLGRGPEYLSSIPLYHNGKLTLIVNDDPKNIGITDMDDVKKVRNVNKMIPVAFIFDEHTGELERVDPEDFEKRQIVIQPLTNFGINNKEYIIYGSNNKGSRLGTLNIN</sequence>
<keyword evidence="1" id="KW-0732">Signal</keyword>
<keyword evidence="3" id="KW-1185">Reference proteome</keyword>
<feature type="chain" id="PRO_5046783102" evidence="1">
    <location>
        <begin position="20"/>
        <end position="547"/>
    </location>
</feature>
<name>A0ABT6FZE0_9FLAO</name>
<evidence type="ECO:0000313" key="3">
    <source>
        <dbReference type="Proteomes" id="UP001529085"/>
    </source>
</evidence>
<accession>A0ABT6FZE0</accession>
<comment type="caution">
    <text evidence="2">The sequence shown here is derived from an EMBL/GenBank/DDBJ whole genome shotgun (WGS) entry which is preliminary data.</text>
</comment>
<protein>
    <submittedName>
        <fullName evidence="2">Uncharacterized protein</fullName>
    </submittedName>
</protein>
<gene>
    <name evidence="2" type="ORF">P7122_04715</name>
</gene>
<feature type="signal peptide" evidence="1">
    <location>
        <begin position="1"/>
        <end position="19"/>
    </location>
</feature>
<reference evidence="2 3" key="1">
    <citation type="submission" date="2023-03" db="EMBL/GenBank/DDBJ databases">
        <title>Strain YYF002 represents a novel species in the genus Winogradskyella isolated from seawater.</title>
        <authorList>
            <person name="Fu Z.-Y."/>
        </authorList>
    </citation>
    <scope>NUCLEOTIDE SEQUENCE [LARGE SCALE GENOMIC DNA]</scope>
    <source>
        <strain evidence="2 3">YYF002</strain>
    </source>
</reference>
<proteinExistence type="predicted"/>